<proteinExistence type="predicted"/>
<reference evidence="1" key="1">
    <citation type="submission" date="2018-02" db="EMBL/GenBank/DDBJ databases">
        <title>Rhizophora mucronata_Transcriptome.</title>
        <authorList>
            <person name="Meera S.P."/>
            <person name="Sreeshan A."/>
            <person name="Augustine A."/>
        </authorList>
    </citation>
    <scope>NUCLEOTIDE SEQUENCE</scope>
    <source>
        <tissue evidence="1">Leaf</tissue>
    </source>
</reference>
<dbReference type="EMBL" id="GGEC01068990">
    <property type="protein sequence ID" value="MBX49474.1"/>
    <property type="molecule type" value="Transcribed_RNA"/>
</dbReference>
<name>A0A2P2P3Z2_RHIMU</name>
<dbReference type="AlphaFoldDB" id="A0A2P2P3Z2"/>
<protein>
    <submittedName>
        <fullName evidence="1">Uncharacterized protein</fullName>
    </submittedName>
</protein>
<organism evidence="1">
    <name type="scientific">Rhizophora mucronata</name>
    <name type="common">Asiatic mangrove</name>
    <dbReference type="NCBI Taxonomy" id="61149"/>
    <lineage>
        <taxon>Eukaryota</taxon>
        <taxon>Viridiplantae</taxon>
        <taxon>Streptophyta</taxon>
        <taxon>Embryophyta</taxon>
        <taxon>Tracheophyta</taxon>
        <taxon>Spermatophyta</taxon>
        <taxon>Magnoliopsida</taxon>
        <taxon>eudicotyledons</taxon>
        <taxon>Gunneridae</taxon>
        <taxon>Pentapetalae</taxon>
        <taxon>rosids</taxon>
        <taxon>fabids</taxon>
        <taxon>Malpighiales</taxon>
        <taxon>Rhizophoraceae</taxon>
        <taxon>Rhizophora</taxon>
    </lineage>
</organism>
<sequence>MVAYEQQFHKCSILKTKYRILNHKVYQQEAQGTYNWGFPLPKKQDHQKSTFWPDQNHLDVCLALRSKIHSNTEANRGYHQCKIFY</sequence>
<accession>A0A2P2P3Z2</accession>
<evidence type="ECO:0000313" key="1">
    <source>
        <dbReference type="EMBL" id="MBX49474.1"/>
    </source>
</evidence>